<name>A0A2S0MCZ0_9BURK</name>
<evidence type="ECO:0000313" key="1">
    <source>
        <dbReference type="EMBL" id="AVO33690.1"/>
    </source>
</evidence>
<keyword evidence="2" id="KW-1185">Reference proteome</keyword>
<dbReference type="KEGG" id="otk:C6570_05020"/>
<dbReference type="AlphaFoldDB" id="A0A2S0MCZ0"/>
<protein>
    <recommendedName>
        <fullName evidence="3">Ig-like domain-containing protein</fullName>
    </recommendedName>
</protein>
<dbReference type="OrthoDB" id="8909777at2"/>
<organism evidence="1 2">
    <name type="scientific">Ottowia oryzae</name>
    <dbReference type="NCBI Taxonomy" id="2109914"/>
    <lineage>
        <taxon>Bacteria</taxon>
        <taxon>Pseudomonadati</taxon>
        <taxon>Pseudomonadota</taxon>
        <taxon>Betaproteobacteria</taxon>
        <taxon>Burkholderiales</taxon>
        <taxon>Comamonadaceae</taxon>
        <taxon>Ottowia</taxon>
    </lineage>
</organism>
<accession>A0A2S0MCZ0</accession>
<dbReference type="EMBL" id="CP027666">
    <property type="protein sequence ID" value="AVO33690.1"/>
    <property type="molecule type" value="Genomic_DNA"/>
</dbReference>
<reference evidence="1 2" key="1">
    <citation type="submission" date="2018-03" db="EMBL/GenBank/DDBJ databases">
        <title>Genome sequencing of Ottowia sp.</title>
        <authorList>
            <person name="Kim S.-J."/>
            <person name="Heo J."/>
            <person name="Kwon S.-W."/>
        </authorList>
    </citation>
    <scope>NUCLEOTIDE SEQUENCE [LARGE SCALE GENOMIC DNA]</scope>
    <source>
        <strain evidence="1 2">KADR8-3</strain>
    </source>
</reference>
<evidence type="ECO:0000313" key="2">
    <source>
        <dbReference type="Proteomes" id="UP000239709"/>
    </source>
</evidence>
<dbReference type="Proteomes" id="UP000239709">
    <property type="component" value="Chromosome"/>
</dbReference>
<sequence length="105" mass="11593">MNTITIKRGDTLELECVVQESGQPLNITGWHIESWVRAPAKQVVHRFAVQITAPLAGRYLLPASAAQTEQWPVGGMTMDVRYTDAGGRVFSTESIALQVLEPETR</sequence>
<proteinExistence type="predicted"/>
<gene>
    <name evidence="1" type="ORF">C6570_05020</name>
</gene>
<dbReference type="RefSeq" id="WP_106702247.1">
    <property type="nucleotide sequence ID" value="NZ_CP027666.1"/>
</dbReference>
<evidence type="ECO:0008006" key="3">
    <source>
        <dbReference type="Google" id="ProtNLM"/>
    </source>
</evidence>